<comment type="caution">
    <text evidence="2">The sequence shown here is derived from an EMBL/GenBank/DDBJ whole genome shotgun (WGS) entry which is preliminary data.</text>
</comment>
<reference evidence="2 3" key="1">
    <citation type="submission" date="2019-02" db="EMBL/GenBank/DDBJ databases">
        <title>Deep-cultivation of Planctomycetes and their phenomic and genomic characterization uncovers novel biology.</title>
        <authorList>
            <person name="Wiegand S."/>
            <person name="Jogler M."/>
            <person name="Boedeker C."/>
            <person name="Pinto D."/>
            <person name="Vollmers J."/>
            <person name="Rivas-Marin E."/>
            <person name="Kohn T."/>
            <person name="Peeters S.H."/>
            <person name="Heuer A."/>
            <person name="Rast P."/>
            <person name="Oberbeckmann S."/>
            <person name="Bunk B."/>
            <person name="Jeske O."/>
            <person name="Meyerdierks A."/>
            <person name="Storesund J.E."/>
            <person name="Kallscheuer N."/>
            <person name="Luecker S."/>
            <person name="Lage O.M."/>
            <person name="Pohl T."/>
            <person name="Merkel B.J."/>
            <person name="Hornburger P."/>
            <person name="Mueller R.-W."/>
            <person name="Bruemmer F."/>
            <person name="Labrenz M."/>
            <person name="Spormann A.M."/>
            <person name="Op Den Camp H."/>
            <person name="Overmann J."/>
            <person name="Amann R."/>
            <person name="Jetten M.S.M."/>
            <person name="Mascher T."/>
            <person name="Medema M.H."/>
            <person name="Devos D.P."/>
            <person name="Kaster A.-K."/>
            <person name="Ovreas L."/>
            <person name="Rohde M."/>
            <person name="Galperin M.Y."/>
            <person name="Jogler C."/>
        </authorList>
    </citation>
    <scope>NUCLEOTIDE SEQUENCE [LARGE SCALE GENOMIC DNA]</scope>
    <source>
        <strain evidence="2 3">CA13</strain>
    </source>
</reference>
<keyword evidence="1" id="KW-1133">Transmembrane helix</keyword>
<accession>A0A5C5Z1C4</accession>
<feature type="transmembrane region" description="Helical" evidence="1">
    <location>
        <begin position="52"/>
        <end position="71"/>
    </location>
</feature>
<dbReference type="EMBL" id="SJPJ01000001">
    <property type="protein sequence ID" value="TWT80846.1"/>
    <property type="molecule type" value="Genomic_DNA"/>
</dbReference>
<protein>
    <submittedName>
        <fullName evidence="2">Uncharacterized protein</fullName>
    </submittedName>
</protein>
<sequence>MSFVGSGDAKKGRMFFLFTRVLEMWVERFLLIKRDVKYETSLVSMKCAFLGASYASSVLGFAMSSSLFVAAPKTAVI</sequence>
<evidence type="ECO:0000256" key="1">
    <source>
        <dbReference type="SAM" id="Phobius"/>
    </source>
</evidence>
<evidence type="ECO:0000313" key="3">
    <source>
        <dbReference type="Proteomes" id="UP000315010"/>
    </source>
</evidence>
<keyword evidence="1" id="KW-0472">Membrane</keyword>
<dbReference type="Proteomes" id="UP000315010">
    <property type="component" value="Unassembled WGS sequence"/>
</dbReference>
<name>A0A5C5Z1C4_9BACT</name>
<gene>
    <name evidence="2" type="ORF">CA13_22920</name>
</gene>
<keyword evidence="1" id="KW-0812">Transmembrane</keyword>
<dbReference type="AlphaFoldDB" id="A0A5C5Z1C4"/>
<organism evidence="2 3">
    <name type="scientific">Novipirellula herctigrandis</name>
    <dbReference type="NCBI Taxonomy" id="2527986"/>
    <lineage>
        <taxon>Bacteria</taxon>
        <taxon>Pseudomonadati</taxon>
        <taxon>Planctomycetota</taxon>
        <taxon>Planctomycetia</taxon>
        <taxon>Pirellulales</taxon>
        <taxon>Pirellulaceae</taxon>
        <taxon>Novipirellula</taxon>
    </lineage>
</organism>
<proteinExistence type="predicted"/>
<keyword evidence="3" id="KW-1185">Reference proteome</keyword>
<evidence type="ECO:0000313" key="2">
    <source>
        <dbReference type="EMBL" id="TWT80846.1"/>
    </source>
</evidence>